<evidence type="ECO:0000313" key="3">
    <source>
        <dbReference type="EMBL" id="GJT73766.1"/>
    </source>
</evidence>
<feature type="domain" description="Retrotransposon gag" evidence="2">
    <location>
        <begin position="371"/>
        <end position="440"/>
    </location>
</feature>
<comment type="caution">
    <text evidence="3">The sequence shown here is derived from an EMBL/GenBank/DDBJ whole genome shotgun (WGS) entry which is preliminary data.</text>
</comment>
<reference evidence="3" key="2">
    <citation type="submission" date="2022-01" db="EMBL/GenBank/DDBJ databases">
        <authorList>
            <person name="Yamashiro T."/>
            <person name="Shiraishi A."/>
            <person name="Satake H."/>
            <person name="Nakayama K."/>
        </authorList>
    </citation>
    <scope>NUCLEOTIDE SEQUENCE</scope>
</reference>
<keyword evidence="4" id="KW-1185">Reference proteome</keyword>
<feature type="compositionally biased region" description="Polar residues" evidence="1">
    <location>
        <begin position="229"/>
        <end position="239"/>
    </location>
</feature>
<evidence type="ECO:0000259" key="2">
    <source>
        <dbReference type="Pfam" id="PF03732"/>
    </source>
</evidence>
<name>A0ABQ5GEX2_9ASTR</name>
<proteinExistence type="predicted"/>
<accession>A0ABQ5GEX2</accession>
<dbReference type="EMBL" id="BQNB010018381">
    <property type="protein sequence ID" value="GJT73766.1"/>
    <property type="molecule type" value="Genomic_DNA"/>
</dbReference>
<protein>
    <recommendedName>
        <fullName evidence="2">Retrotransposon gag domain-containing protein</fullName>
    </recommendedName>
</protein>
<reference evidence="3" key="1">
    <citation type="journal article" date="2022" name="Int. J. Mol. Sci.">
        <title>Draft Genome of Tanacetum Coccineum: Genomic Comparison of Closely Related Tanacetum-Family Plants.</title>
        <authorList>
            <person name="Yamashiro T."/>
            <person name="Shiraishi A."/>
            <person name="Nakayama K."/>
            <person name="Satake H."/>
        </authorList>
    </citation>
    <scope>NUCLEOTIDE SEQUENCE</scope>
</reference>
<evidence type="ECO:0000256" key="1">
    <source>
        <dbReference type="SAM" id="MobiDB-lite"/>
    </source>
</evidence>
<sequence length="440" mass="49665">MFHINSSTSSHQHNQSVDNGQKDYKVRYKALKAELALLTQKIKDEGVTTVKAFMAIVDDEPAMGKTNARSGHWVEITMKKQIPANIVRALGGRGKRKDSTSFKEVLFTKAEDSPIENLPECASDDESVNNNQEPLLALPKLSGAEPIGASKGDTSAIDLTQTSTISEKTKQVIEKYSQLKVIKKKAQPKTPTVPEPSHEKRLDSSTEQLLLTLMKEVKGLKEQIKPPSDNLSSISQTRSSKSEKNKQKAKFGPCNTVCITRSSTKKLFTPFEDPEQEFCSSRKLFKRLSLDESSSPEFDLFSDLEEHSEEEIAETMTKTMKNTCARSEELRDNTFSGSDHEDANEHIEKFLEIVDLFHIPGITQDQIMLRAFPISLTGAASRWLMNEPSGTILNWETLKKKFLSKYCPPARTAKKIEEINNFQQEPDETLYRAWERFKEL</sequence>
<feature type="region of interest" description="Disordered" evidence="1">
    <location>
        <begin position="1"/>
        <end position="20"/>
    </location>
</feature>
<dbReference type="InterPro" id="IPR005162">
    <property type="entry name" value="Retrotrans_gag_dom"/>
</dbReference>
<dbReference type="PANTHER" id="PTHR33223:SF11">
    <property type="entry name" value="ELEMENT PROTEIN, PUTATIVE-RELATED"/>
    <property type="match status" value="1"/>
</dbReference>
<feature type="compositionally biased region" description="Low complexity" evidence="1">
    <location>
        <begin position="1"/>
        <end position="16"/>
    </location>
</feature>
<organism evidence="3 4">
    <name type="scientific">Tanacetum coccineum</name>
    <dbReference type="NCBI Taxonomy" id="301880"/>
    <lineage>
        <taxon>Eukaryota</taxon>
        <taxon>Viridiplantae</taxon>
        <taxon>Streptophyta</taxon>
        <taxon>Embryophyta</taxon>
        <taxon>Tracheophyta</taxon>
        <taxon>Spermatophyta</taxon>
        <taxon>Magnoliopsida</taxon>
        <taxon>eudicotyledons</taxon>
        <taxon>Gunneridae</taxon>
        <taxon>Pentapetalae</taxon>
        <taxon>asterids</taxon>
        <taxon>campanulids</taxon>
        <taxon>Asterales</taxon>
        <taxon>Asteraceae</taxon>
        <taxon>Asteroideae</taxon>
        <taxon>Anthemideae</taxon>
        <taxon>Anthemidinae</taxon>
        <taxon>Tanacetum</taxon>
    </lineage>
</organism>
<dbReference type="Pfam" id="PF03732">
    <property type="entry name" value="Retrotrans_gag"/>
    <property type="match status" value="1"/>
</dbReference>
<evidence type="ECO:0000313" key="4">
    <source>
        <dbReference type="Proteomes" id="UP001151760"/>
    </source>
</evidence>
<dbReference type="PANTHER" id="PTHR33223">
    <property type="entry name" value="CCHC-TYPE DOMAIN-CONTAINING PROTEIN"/>
    <property type="match status" value="1"/>
</dbReference>
<gene>
    <name evidence="3" type="ORF">Tco_1033052</name>
</gene>
<dbReference type="Proteomes" id="UP001151760">
    <property type="component" value="Unassembled WGS sequence"/>
</dbReference>
<feature type="region of interest" description="Disordered" evidence="1">
    <location>
        <begin position="221"/>
        <end position="248"/>
    </location>
</feature>